<sequence length="370" mass="43192">MRVFFSLGERSASNYIYHIFKDVKGIEAWGITDERLESIGFKSVAKIEDLSVVGIMEALPKIPFVLKLYRKIENLLPYMDVLVLCDAPAFNLPLLKRAKGKVKKVVYFISPQVWAWKEGRAKLIAEYADHLVVILPFEVNFYERYKRESLKIHYVGHPLLDIAKPSQSKEDFLKFLGIERFVGLFPGSRWNEIKRHSHYLRRVFLELVRRYQLFGVIPTFESFREYLEDVFKDLPVRIITHRDTPSPSYDTMAYSVISLVASGTAELEASLLLNPHIVFYRVHPLTYLMGKGLVKVKWVSLTNLVLGREAVPEIIQRDWKHLYRASEELLKFEHLKESMTQDFIKLRHLLGDEGVINRLRSLFLSIFQEV</sequence>
<dbReference type="InterPro" id="IPR003835">
    <property type="entry name" value="Glyco_trans_19"/>
</dbReference>
<keyword evidence="6" id="KW-0328">Glycosyltransferase</keyword>
<dbReference type="NCBIfam" id="TIGR00215">
    <property type="entry name" value="lpxB"/>
    <property type="match status" value="1"/>
</dbReference>
<name>D3DH63_HYDTT</name>
<reference evidence="11 12" key="1">
    <citation type="journal article" date="2010" name="J. Bacteriol.">
        <title>Complete genome sequence of the thermophilic, obligately chemolithoautotrophic hydrogen-oxidizing bacterium Hydrogenobacter thermophilus TK-6.</title>
        <authorList>
            <person name="Arai H."/>
            <person name="Kanbe H."/>
            <person name="Ishii M."/>
            <person name="Igarashi Y."/>
        </authorList>
    </citation>
    <scope>NUCLEOTIDE SEQUENCE [LARGE SCALE GENOMIC DNA]</scope>
    <source>
        <strain evidence="12">DSM 6534 / IAM 12695 / TK-6 [Tokyo]</strain>
    </source>
</reference>
<evidence type="ECO:0000256" key="9">
    <source>
        <dbReference type="ARBA" id="ARBA00048975"/>
    </source>
</evidence>
<dbReference type="EMBL" id="AP011112">
    <property type="protein sequence ID" value="BAI69165.1"/>
    <property type="molecule type" value="Genomic_DNA"/>
</dbReference>
<evidence type="ECO:0000256" key="2">
    <source>
        <dbReference type="ARBA" id="ARBA00012687"/>
    </source>
</evidence>
<keyword evidence="4" id="KW-0444">Lipid biosynthesis</keyword>
<dbReference type="PANTHER" id="PTHR30372:SF4">
    <property type="entry name" value="LIPID-A-DISACCHARIDE SYNTHASE, MITOCHONDRIAL-RELATED"/>
    <property type="match status" value="1"/>
</dbReference>
<dbReference type="Proteomes" id="UP000002574">
    <property type="component" value="Chromosome"/>
</dbReference>
<evidence type="ECO:0000256" key="6">
    <source>
        <dbReference type="ARBA" id="ARBA00022676"/>
    </source>
</evidence>
<dbReference type="OrthoDB" id="9801642at2"/>
<dbReference type="PATRIC" id="fig|608538.5.peg.715"/>
<organism evidence="11 12">
    <name type="scientific">Hydrogenobacter thermophilus (strain DSM 6534 / IAM 12695 / TK-6)</name>
    <dbReference type="NCBI Taxonomy" id="608538"/>
    <lineage>
        <taxon>Bacteria</taxon>
        <taxon>Pseudomonadati</taxon>
        <taxon>Aquificota</taxon>
        <taxon>Aquificia</taxon>
        <taxon>Aquificales</taxon>
        <taxon>Aquificaceae</taxon>
        <taxon>Hydrogenobacter</taxon>
    </lineage>
</organism>
<evidence type="ECO:0000256" key="10">
    <source>
        <dbReference type="NCBIfam" id="TIGR00215"/>
    </source>
</evidence>
<evidence type="ECO:0000256" key="4">
    <source>
        <dbReference type="ARBA" id="ARBA00022516"/>
    </source>
</evidence>
<keyword evidence="8" id="KW-0443">Lipid metabolism</keyword>
<dbReference type="eggNOG" id="COG0763">
    <property type="taxonomic scope" value="Bacteria"/>
</dbReference>
<proteinExistence type="predicted"/>
<keyword evidence="5" id="KW-0441">Lipid A biosynthesis</keyword>
<dbReference type="CAZy" id="GT19">
    <property type="family name" value="Glycosyltransferase Family 19"/>
</dbReference>
<evidence type="ECO:0000256" key="7">
    <source>
        <dbReference type="ARBA" id="ARBA00022679"/>
    </source>
</evidence>
<evidence type="ECO:0000256" key="8">
    <source>
        <dbReference type="ARBA" id="ARBA00023098"/>
    </source>
</evidence>
<accession>D3DH63</accession>
<gene>
    <name evidence="11" type="primary">lpxB</name>
    <name evidence="11" type="ordered locus">HTH_0705</name>
</gene>
<dbReference type="GO" id="GO:0008915">
    <property type="term" value="F:lipid-A-disaccharide synthase activity"/>
    <property type="evidence" value="ECO:0007669"/>
    <property type="project" value="UniProtKB-UniRule"/>
</dbReference>
<evidence type="ECO:0000256" key="5">
    <source>
        <dbReference type="ARBA" id="ARBA00022556"/>
    </source>
</evidence>
<keyword evidence="7" id="KW-0808">Transferase</keyword>
<evidence type="ECO:0000313" key="11">
    <source>
        <dbReference type="EMBL" id="BAI69165.1"/>
    </source>
</evidence>
<comment type="catalytic activity">
    <reaction evidence="9">
        <text>a lipid X + a UDP-2-N,3-O-bis[(3R)-3-hydroxyacyl]-alpha-D-glucosamine = a lipid A disaccharide + UDP + H(+)</text>
        <dbReference type="Rhea" id="RHEA:67828"/>
        <dbReference type="ChEBI" id="CHEBI:15378"/>
        <dbReference type="ChEBI" id="CHEBI:58223"/>
        <dbReference type="ChEBI" id="CHEBI:137748"/>
        <dbReference type="ChEBI" id="CHEBI:176338"/>
        <dbReference type="ChEBI" id="CHEBI:176343"/>
        <dbReference type="EC" id="2.4.1.182"/>
    </reaction>
</comment>
<evidence type="ECO:0000256" key="3">
    <source>
        <dbReference type="ARBA" id="ARBA00020902"/>
    </source>
</evidence>
<dbReference type="Pfam" id="PF02684">
    <property type="entry name" value="LpxB"/>
    <property type="match status" value="1"/>
</dbReference>
<dbReference type="SUPFAM" id="SSF53756">
    <property type="entry name" value="UDP-Glycosyltransferase/glycogen phosphorylase"/>
    <property type="match status" value="1"/>
</dbReference>
<protein>
    <recommendedName>
        <fullName evidence="3 10">Lipid-A-disaccharide synthase</fullName>
        <ecNumber evidence="2 10">2.4.1.182</ecNumber>
    </recommendedName>
</protein>
<keyword evidence="12" id="KW-1185">Reference proteome</keyword>
<dbReference type="KEGG" id="hth:HTH_0705"/>
<comment type="function">
    <text evidence="1">Condensation of UDP-2,3-diacylglucosamine and 2,3-diacylglucosamine-1-phosphate to form lipid A disaccharide, a precursor of lipid A, a phosphorylated glycolipid that anchors the lipopolysaccharide to the outer membrane of the cell.</text>
</comment>
<dbReference type="GO" id="GO:0009245">
    <property type="term" value="P:lipid A biosynthetic process"/>
    <property type="evidence" value="ECO:0007669"/>
    <property type="project" value="UniProtKB-UniRule"/>
</dbReference>
<dbReference type="KEGG" id="hte:Hydth_0705"/>
<dbReference type="AlphaFoldDB" id="D3DH63"/>
<dbReference type="GO" id="GO:0005543">
    <property type="term" value="F:phospholipid binding"/>
    <property type="evidence" value="ECO:0007669"/>
    <property type="project" value="TreeGrafter"/>
</dbReference>
<dbReference type="RefSeq" id="WP_012963347.1">
    <property type="nucleotide sequence ID" value="NC_013799.1"/>
</dbReference>
<dbReference type="EC" id="2.4.1.182" evidence="2 10"/>
<dbReference type="GO" id="GO:0016020">
    <property type="term" value="C:membrane"/>
    <property type="evidence" value="ECO:0007669"/>
    <property type="project" value="GOC"/>
</dbReference>
<evidence type="ECO:0000313" key="12">
    <source>
        <dbReference type="Proteomes" id="UP000002574"/>
    </source>
</evidence>
<evidence type="ECO:0000256" key="1">
    <source>
        <dbReference type="ARBA" id="ARBA00002056"/>
    </source>
</evidence>
<dbReference type="STRING" id="608538.HTH_0705"/>
<dbReference type="PANTHER" id="PTHR30372">
    <property type="entry name" value="LIPID-A-DISACCHARIDE SYNTHASE"/>
    <property type="match status" value="1"/>
</dbReference>